<feature type="transmembrane region" description="Helical" evidence="6">
    <location>
        <begin position="247"/>
        <end position="268"/>
    </location>
</feature>
<dbReference type="InterPro" id="IPR011701">
    <property type="entry name" value="MFS"/>
</dbReference>
<evidence type="ECO:0000313" key="9">
    <source>
        <dbReference type="Proteomes" id="UP000712673"/>
    </source>
</evidence>
<feature type="transmembrane region" description="Helical" evidence="6">
    <location>
        <begin position="96"/>
        <end position="118"/>
    </location>
</feature>
<dbReference type="Pfam" id="PF07690">
    <property type="entry name" value="MFS_1"/>
    <property type="match status" value="1"/>
</dbReference>
<accession>A0A937VY78</accession>
<evidence type="ECO:0000256" key="4">
    <source>
        <dbReference type="ARBA" id="ARBA00022989"/>
    </source>
</evidence>
<evidence type="ECO:0000313" key="8">
    <source>
        <dbReference type="EMBL" id="MBM3222350.1"/>
    </source>
</evidence>
<dbReference type="PROSITE" id="PS50850">
    <property type="entry name" value="MFS"/>
    <property type="match status" value="1"/>
</dbReference>
<proteinExistence type="predicted"/>
<keyword evidence="4 6" id="KW-1133">Transmembrane helix</keyword>
<dbReference type="PRINTS" id="PR01036">
    <property type="entry name" value="TCRTETB"/>
</dbReference>
<evidence type="ECO:0000259" key="7">
    <source>
        <dbReference type="PROSITE" id="PS50850"/>
    </source>
</evidence>
<dbReference type="Gene3D" id="1.20.1720.10">
    <property type="entry name" value="Multidrug resistance protein D"/>
    <property type="match status" value="1"/>
</dbReference>
<comment type="subcellular location">
    <subcellularLocation>
        <location evidence="1">Membrane</location>
        <topology evidence="1">Multi-pass membrane protein</topology>
    </subcellularLocation>
</comment>
<dbReference type="AlphaFoldDB" id="A0A937VY78"/>
<reference evidence="8" key="1">
    <citation type="submission" date="2019-03" db="EMBL/GenBank/DDBJ databases">
        <title>Lake Tanganyika Metagenome-Assembled Genomes (MAGs).</title>
        <authorList>
            <person name="Tran P."/>
        </authorList>
    </citation>
    <scope>NUCLEOTIDE SEQUENCE</scope>
    <source>
        <strain evidence="8">K_DeepCast_65m_m2_066</strain>
    </source>
</reference>
<dbReference type="InterPro" id="IPR036259">
    <property type="entry name" value="MFS_trans_sf"/>
</dbReference>
<feature type="transmembrane region" description="Helical" evidence="6">
    <location>
        <begin position="216"/>
        <end position="235"/>
    </location>
</feature>
<sequence>MARSEISSQLQAMSGLTRLLDPTRPSHRWWVAITVTCSGFLVTMSQSAVQIALPQIMTVFGLNIEQAQWLVTAYTITGALLVPAVGWLGQRLGNRTLYMISLGIFISASALCACAWSGTSLMTLRILQGLGGSPIPPMTMTFLSSVFPAEQRGKAMGLFGMGQTAGPILGTVLGGYITEYVSWRMVFLTAAAPGLLCLLLVWLVLPAVREERTQALDVLGLSSMSLFLVSLLVALSQGQQEGWDTPFIQRLCLLAGVALLVFLAWEWCAKAPMIDLRLYANRTFAAGLHWQHVPASDSGATATRLYPSPGWLCPLAWLCGVGA</sequence>
<feature type="transmembrane region" description="Helical" evidence="6">
    <location>
        <begin position="183"/>
        <end position="204"/>
    </location>
</feature>
<evidence type="ECO:0000256" key="6">
    <source>
        <dbReference type="SAM" id="Phobius"/>
    </source>
</evidence>
<dbReference type="Proteomes" id="UP000712673">
    <property type="component" value="Unassembled WGS sequence"/>
</dbReference>
<dbReference type="PANTHER" id="PTHR42718">
    <property type="entry name" value="MAJOR FACILITATOR SUPERFAMILY MULTIDRUG TRANSPORTER MFSC"/>
    <property type="match status" value="1"/>
</dbReference>
<dbReference type="GO" id="GO:0022857">
    <property type="term" value="F:transmembrane transporter activity"/>
    <property type="evidence" value="ECO:0007669"/>
    <property type="project" value="InterPro"/>
</dbReference>
<dbReference type="EMBL" id="VGLS01000012">
    <property type="protein sequence ID" value="MBM3222350.1"/>
    <property type="molecule type" value="Genomic_DNA"/>
</dbReference>
<keyword evidence="2" id="KW-0813">Transport</keyword>
<evidence type="ECO:0000256" key="1">
    <source>
        <dbReference type="ARBA" id="ARBA00004141"/>
    </source>
</evidence>
<dbReference type="InterPro" id="IPR020846">
    <property type="entry name" value="MFS_dom"/>
</dbReference>
<feature type="domain" description="Major facilitator superfamily (MFS) profile" evidence="7">
    <location>
        <begin position="31"/>
        <end position="323"/>
    </location>
</feature>
<feature type="transmembrane region" description="Helical" evidence="6">
    <location>
        <begin position="155"/>
        <end position="177"/>
    </location>
</feature>
<comment type="caution">
    <text evidence="8">The sequence shown here is derived from an EMBL/GenBank/DDBJ whole genome shotgun (WGS) entry which is preliminary data.</text>
</comment>
<dbReference type="PANTHER" id="PTHR42718:SF9">
    <property type="entry name" value="MAJOR FACILITATOR SUPERFAMILY MULTIDRUG TRANSPORTER MFSC"/>
    <property type="match status" value="1"/>
</dbReference>
<feature type="transmembrane region" description="Helical" evidence="6">
    <location>
        <begin position="124"/>
        <end position="143"/>
    </location>
</feature>
<feature type="transmembrane region" description="Helical" evidence="6">
    <location>
        <begin position="29"/>
        <end position="49"/>
    </location>
</feature>
<evidence type="ECO:0000256" key="5">
    <source>
        <dbReference type="ARBA" id="ARBA00023136"/>
    </source>
</evidence>
<name>A0A937VY78_UNCTE</name>
<organism evidence="8 9">
    <name type="scientific">Tectimicrobiota bacterium</name>
    <dbReference type="NCBI Taxonomy" id="2528274"/>
    <lineage>
        <taxon>Bacteria</taxon>
        <taxon>Pseudomonadati</taxon>
        <taxon>Nitrospinota/Tectimicrobiota group</taxon>
        <taxon>Candidatus Tectimicrobiota</taxon>
    </lineage>
</organism>
<feature type="transmembrane region" description="Helical" evidence="6">
    <location>
        <begin position="69"/>
        <end position="89"/>
    </location>
</feature>
<protein>
    <submittedName>
        <fullName evidence="8">MFS transporter</fullName>
    </submittedName>
</protein>
<keyword evidence="3 6" id="KW-0812">Transmembrane</keyword>
<evidence type="ECO:0000256" key="3">
    <source>
        <dbReference type="ARBA" id="ARBA00022692"/>
    </source>
</evidence>
<keyword evidence="5 6" id="KW-0472">Membrane</keyword>
<evidence type="ECO:0000256" key="2">
    <source>
        <dbReference type="ARBA" id="ARBA00022448"/>
    </source>
</evidence>
<gene>
    <name evidence="8" type="ORF">FJZ47_00895</name>
</gene>
<dbReference type="SUPFAM" id="SSF103473">
    <property type="entry name" value="MFS general substrate transporter"/>
    <property type="match status" value="1"/>
</dbReference>
<dbReference type="GO" id="GO:0016020">
    <property type="term" value="C:membrane"/>
    <property type="evidence" value="ECO:0007669"/>
    <property type="project" value="UniProtKB-SubCell"/>
</dbReference>